<name>A0ABP1RDN4_9HEXA</name>
<evidence type="ECO:0000313" key="3">
    <source>
        <dbReference type="Proteomes" id="UP001642540"/>
    </source>
</evidence>
<dbReference type="EMBL" id="CAXLJM020000072">
    <property type="protein sequence ID" value="CAL8126382.1"/>
    <property type="molecule type" value="Genomic_DNA"/>
</dbReference>
<evidence type="ECO:0000313" key="2">
    <source>
        <dbReference type="EMBL" id="CAL8126382.1"/>
    </source>
</evidence>
<keyword evidence="3" id="KW-1185">Reference proteome</keyword>
<organism evidence="2 3">
    <name type="scientific">Orchesella dallaii</name>
    <dbReference type="NCBI Taxonomy" id="48710"/>
    <lineage>
        <taxon>Eukaryota</taxon>
        <taxon>Metazoa</taxon>
        <taxon>Ecdysozoa</taxon>
        <taxon>Arthropoda</taxon>
        <taxon>Hexapoda</taxon>
        <taxon>Collembola</taxon>
        <taxon>Entomobryomorpha</taxon>
        <taxon>Entomobryoidea</taxon>
        <taxon>Orchesellidae</taxon>
        <taxon>Orchesellinae</taxon>
        <taxon>Orchesella</taxon>
    </lineage>
</organism>
<feature type="region of interest" description="Disordered" evidence="1">
    <location>
        <begin position="1"/>
        <end position="31"/>
    </location>
</feature>
<comment type="caution">
    <text evidence="2">The sequence shown here is derived from an EMBL/GenBank/DDBJ whole genome shotgun (WGS) entry which is preliminary data.</text>
</comment>
<evidence type="ECO:0000256" key="1">
    <source>
        <dbReference type="SAM" id="MobiDB-lite"/>
    </source>
</evidence>
<gene>
    <name evidence="2" type="ORF">ODALV1_LOCUS21372</name>
</gene>
<sequence>MKPKSKGKKDESDPSWSRSVSKSKKKLKMGSRTATRRLWNAMLKRKAMAHKMLGEPTCVTRTVELSGNENVGNESSKLLFVIALGLTPKVDKISSNFPVVKIEKMDPNVESEAKARTRDVIFRIFRQRKRQQLLDRIEKPLSPSPMEQPELNVEIVNLVSSDDDSTSTDGEPVVALETSARNDIASRSRVNGLSSVSRQSSSNNRVVARNAFPLRTPVFKILANNQESQSGIFRNWKPESMTSLMNKKTSESTARVPANSNVVKSESKFLSSLKSVPKSSTLTINNFNSKAPSHKTQVHGLAVETPSIVPEFILPDKQPIITID</sequence>
<protein>
    <submittedName>
        <fullName evidence="2">Uncharacterized protein</fullName>
    </submittedName>
</protein>
<reference evidence="2 3" key="1">
    <citation type="submission" date="2024-08" db="EMBL/GenBank/DDBJ databases">
        <authorList>
            <person name="Cucini C."/>
            <person name="Frati F."/>
        </authorList>
    </citation>
    <scope>NUCLEOTIDE SEQUENCE [LARGE SCALE GENOMIC DNA]</scope>
</reference>
<proteinExistence type="predicted"/>
<dbReference type="Proteomes" id="UP001642540">
    <property type="component" value="Unassembled WGS sequence"/>
</dbReference>
<accession>A0ABP1RDN4</accession>